<organism evidence="3 4">
    <name type="scientific">Novosphingobium resinovorum</name>
    <dbReference type="NCBI Taxonomy" id="158500"/>
    <lineage>
        <taxon>Bacteria</taxon>
        <taxon>Pseudomonadati</taxon>
        <taxon>Pseudomonadota</taxon>
        <taxon>Alphaproteobacteria</taxon>
        <taxon>Sphingomonadales</taxon>
        <taxon>Sphingomonadaceae</taxon>
        <taxon>Novosphingobium</taxon>
    </lineage>
</organism>
<dbReference type="EMBL" id="CP017076">
    <property type="protein sequence ID" value="AOR78979.1"/>
    <property type="molecule type" value="Genomic_DNA"/>
</dbReference>
<dbReference type="EMBL" id="JFYZ01000005">
    <property type="protein sequence ID" value="EZP82833.1"/>
    <property type="molecule type" value="Genomic_DNA"/>
</dbReference>
<protein>
    <recommendedName>
        <fullName evidence="6">Outer membrane beta-barrel protein</fullName>
    </recommendedName>
</protein>
<sequence length="422" mass="46657">MRLAFAPTGLGRKRFQRAAALWLTGSFVPAFLSGTARAQDYPVEVPESVVEQTDAEGIRIGTMKVLPRVNFDLRYDTNIYNQRSKIDDGVAVVRPSVSLQSDFSRHALHFDAAAEGRRYLDTSAENSNQWSLSAGGRLDFADRFVLDGDFGVARRIERRGTFGDQFFTDRPVSYNEYGGGLRLSRGGGIIEWQIGVSSRKLDYNDARQNGLPVDQSFRDVRRDAVTFRVDYRRSDTFGLFVRATGNRLAYDIGTGRNSKGFSVVGGVSYRITDLVTAEAALGYVKQDTRDPARPDIGAMDYHVSVKWTPTARTRFELKGERTVERSPLMLGSAVLQSTLVGNASIALGSRTLVGIEAGFLRNEYEGFDRRESRVFGEATVTRTISTRIAAFVGVSARRQRGSGINPREYDGAAVRVGARIAI</sequence>
<evidence type="ECO:0008006" key="6">
    <source>
        <dbReference type="Google" id="ProtNLM"/>
    </source>
</evidence>
<dbReference type="AlphaFoldDB" id="A0A031K1F3"/>
<reference evidence="5" key="3">
    <citation type="journal article" date="2017" name="J. Biotechnol.">
        <title>Complete genome sequence of Novosphingobium resinovorum SA1, a versatile xenobiotic-degrading bacterium capable of utilizing sulfanilic acid.</title>
        <authorList>
            <person name="Hegedus B."/>
            <person name="Kos P.B."/>
            <person name="Balint B."/>
            <person name="Maroti G."/>
            <person name="Gan H.M."/>
            <person name="Perei K."/>
            <person name="Rakhely G."/>
        </authorList>
    </citation>
    <scope>NUCLEOTIDE SEQUENCE [LARGE SCALE GENOMIC DNA]</scope>
    <source>
        <strain evidence="5">SA1</strain>
    </source>
</reference>
<dbReference type="SUPFAM" id="SSF56935">
    <property type="entry name" value="Porins"/>
    <property type="match status" value="1"/>
</dbReference>
<evidence type="ECO:0000313" key="2">
    <source>
        <dbReference type="EMBL" id="AOR78979.1"/>
    </source>
</evidence>
<geneLocation type="plasmid" evidence="2 5">
    <name>pSA1</name>
</geneLocation>
<keyword evidence="2" id="KW-0614">Plasmid</keyword>
<feature type="signal peptide" evidence="1">
    <location>
        <begin position="1"/>
        <end position="38"/>
    </location>
</feature>
<reference evidence="2" key="2">
    <citation type="submission" date="2016-08" db="EMBL/GenBank/DDBJ databases">
        <authorList>
            <person name="Seilhamer J.J."/>
        </authorList>
    </citation>
    <scope>NUCLEOTIDE SEQUENCE [LARGE SCALE GENOMIC DNA]</scope>
    <source>
        <strain evidence="2">SA1</strain>
        <plasmid evidence="2">pSA1</plasmid>
    </source>
</reference>
<dbReference type="Proteomes" id="UP000094626">
    <property type="component" value="Plasmid pSA1"/>
</dbReference>
<name>A0A031K1F3_9SPHN</name>
<dbReference type="KEGG" id="nre:BES08_18945"/>
<keyword evidence="5" id="KW-1185">Reference proteome</keyword>
<evidence type="ECO:0000313" key="3">
    <source>
        <dbReference type="EMBL" id="EZP82833.1"/>
    </source>
</evidence>
<dbReference type="Pfam" id="PF10082">
    <property type="entry name" value="BBP2_2"/>
    <property type="match status" value="1"/>
</dbReference>
<dbReference type="OrthoDB" id="7398962at2"/>
<accession>A0A031K1F3</accession>
<reference evidence="3 4" key="1">
    <citation type="submission" date="2014-03" db="EMBL/GenBank/DDBJ databases">
        <title>Whole genome sequence of Novosphingobium resinovorum KF1.</title>
        <authorList>
            <person name="Gan H.M."/>
            <person name="Gan H.Y."/>
            <person name="Chew T.H."/>
            <person name="Savka M.A."/>
        </authorList>
    </citation>
    <scope>NUCLEOTIDE SEQUENCE [LARGE SCALE GENOMIC DNA]</scope>
    <source>
        <strain evidence="3 4">KF1</strain>
    </source>
</reference>
<gene>
    <name evidence="2" type="ORF">BES08_18945</name>
    <name evidence="3" type="ORF">BV97_01757</name>
</gene>
<dbReference type="InterPro" id="IPR018759">
    <property type="entry name" value="BBP2_2"/>
</dbReference>
<dbReference type="PATRIC" id="fig|158500.4.peg.1801"/>
<proteinExistence type="predicted"/>
<dbReference type="eggNOG" id="COG5338">
    <property type="taxonomic scope" value="Bacteria"/>
</dbReference>
<keyword evidence="1" id="KW-0732">Signal</keyword>
<dbReference type="Proteomes" id="UP000024329">
    <property type="component" value="Unassembled WGS sequence"/>
</dbReference>
<dbReference type="RefSeq" id="WP_036525135.1">
    <property type="nucleotide sequence ID" value="NZ_CP017076.1"/>
</dbReference>
<feature type="chain" id="PRO_5014496984" description="Outer membrane beta-barrel protein" evidence="1">
    <location>
        <begin position="39"/>
        <end position="422"/>
    </location>
</feature>
<evidence type="ECO:0000313" key="5">
    <source>
        <dbReference type="Proteomes" id="UP000094626"/>
    </source>
</evidence>
<evidence type="ECO:0000313" key="4">
    <source>
        <dbReference type="Proteomes" id="UP000024329"/>
    </source>
</evidence>
<evidence type="ECO:0000256" key="1">
    <source>
        <dbReference type="SAM" id="SignalP"/>
    </source>
</evidence>